<dbReference type="ExpressionAtlas" id="A0A1D6HGQ5">
    <property type="expression patterns" value="baseline and differential"/>
</dbReference>
<name>A0A1D6HGQ5_MAIZE</name>
<dbReference type="InParanoid" id="A0A1D6HGQ5"/>
<feature type="compositionally biased region" description="Basic and acidic residues" evidence="1">
    <location>
        <begin position="76"/>
        <end position="88"/>
    </location>
</feature>
<proteinExistence type="predicted"/>
<sequence>MGVCSCAVPFSSGETSRFVNAPFRSKRRKRSRSLREGETARRRGSGMGKGAELWDDSALVDAFDRAMFSMKEMHCKSKRATPSEDGKTELAAATAEEEPITAGAADVCGEEDANCDSTHCDLSELQQQPYEDRQTIEHAPLQETDPGKETHVSEAKTLSTDASTNAGGNWSSSQQTGQYNELLRQYYELEEKSRNILEQLQQTNYSNYQASGYASTAQQQQVPVYSATVPDPYSSTTQSSCCNWNVPLVSVSCCSAGQPSGGSACTPPTAGCSVSLTCDQCPGATTAYPSVSNFMQVPTMVSTNDDQVDKAAMMTAEAAFNFMRSTISGQPSTQGSKSDTGKEESTNMGMNPNLDSDLAALLNSWYAAGFYTCSTCSCPHILGWYAFTCLHYRISTSCCNLQRIPDRSVVGHGRLEIDVREEAG</sequence>
<dbReference type="EMBL" id="CM000781">
    <property type="protein sequence ID" value="AQK73778.1"/>
    <property type="molecule type" value="Genomic_DNA"/>
</dbReference>
<feature type="domain" description="Survival Motor Neuron Gemin2-binding" evidence="2">
    <location>
        <begin position="47"/>
        <end position="74"/>
    </location>
</feature>
<evidence type="ECO:0000259" key="2">
    <source>
        <dbReference type="Pfam" id="PF20636"/>
    </source>
</evidence>
<feature type="compositionally biased region" description="Low complexity" evidence="1">
    <location>
        <begin position="89"/>
        <end position="98"/>
    </location>
</feature>
<reference evidence="3" key="1">
    <citation type="submission" date="2015-12" db="EMBL/GenBank/DDBJ databases">
        <title>Update maize B73 reference genome by single molecule sequencing technologies.</title>
        <authorList>
            <consortium name="Maize Genome Sequencing Project"/>
            <person name="Ware D."/>
        </authorList>
    </citation>
    <scope>NUCLEOTIDE SEQUENCE</scope>
    <source>
        <tissue evidence="3">Seedling</tissue>
    </source>
</reference>
<feature type="region of interest" description="Disordered" evidence="1">
    <location>
        <begin position="76"/>
        <end position="98"/>
    </location>
</feature>
<feature type="region of interest" description="Disordered" evidence="1">
    <location>
        <begin position="138"/>
        <end position="175"/>
    </location>
</feature>
<gene>
    <name evidence="3" type="ORF">ZEAMMB73_Zm00001d017703</name>
</gene>
<feature type="region of interest" description="Disordered" evidence="1">
    <location>
        <begin position="21"/>
        <end position="51"/>
    </location>
</feature>
<accession>A0A1D6HGQ5</accession>
<dbReference type="InterPro" id="IPR049481">
    <property type="entry name" value="SMN_G2-BD"/>
</dbReference>
<dbReference type="IntAct" id="A0A1D6HGQ5">
    <property type="interactions" value="4"/>
</dbReference>
<protein>
    <submittedName>
        <fullName evidence="3">Survival motor neuron protein</fullName>
    </submittedName>
</protein>
<dbReference type="STRING" id="4577.A0A1D6HGQ5"/>
<feature type="region of interest" description="Disordered" evidence="1">
    <location>
        <begin position="327"/>
        <end position="348"/>
    </location>
</feature>
<feature type="compositionally biased region" description="Polar residues" evidence="1">
    <location>
        <begin position="327"/>
        <end position="338"/>
    </location>
</feature>
<feature type="compositionally biased region" description="Basic and acidic residues" evidence="1">
    <location>
        <begin position="145"/>
        <end position="154"/>
    </location>
</feature>
<feature type="compositionally biased region" description="Polar residues" evidence="1">
    <location>
        <begin position="156"/>
        <end position="175"/>
    </location>
</feature>
<dbReference type="PANTHER" id="PTHR39267:SF1">
    <property type="entry name" value="SURVIVAL MOTOR NEURON PROTEIN"/>
    <property type="match status" value="1"/>
</dbReference>
<dbReference type="SMR" id="A0A1D6HGQ5"/>
<organism evidence="3">
    <name type="scientific">Zea mays</name>
    <name type="common">Maize</name>
    <dbReference type="NCBI Taxonomy" id="4577"/>
    <lineage>
        <taxon>Eukaryota</taxon>
        <taxon>Viridiplantae</taxon>
        <taxon>Streptophyta</taxon>
        <taxon>Embryophyta</taxon>
        <taxon>Tracheophyta</taxon>
        <taxon>Spermatophyta</taxon>
        <taxon>Magnoliopsida</taxon>
        <taxon>Liliopsida</taxon>
        <taxon>Poales</taxon>
        <taxon>Poaceae</taxon>
        <taxon>PACMAD clade</taxon>
        <taxon>Panicoideae</taxon>
        <taxon>Andropogonodae</taxon>
        <taxon>Andropogoneae</taxon>
        <taxon>Tripsacinae</taxon>
        <taxon>Zea</taxon>
    </lineage>
</organism>
<dbReference type="CDD" id="cd22851">
    <property type="entry name" value="SMN_N"/>
    <property type="match status" value="1"/>
</dbReference>
<dbReference type="Pfam" id="PF20636">
    <property type="entry name" value="SMN_G2-BD"/>
    <property type="match status" value="1"/>
</dbReference>
<evidence type="ECO:0000313" key="3">
    <source>
        <dbReference type="EMBL" id="AQK73778.1"/>
    </source>
</evidence>
<dbReference type="InterPro" id="IPR040424">
    <property type="entry name" value="Smn1"/>
</dbReference>
<dbReference type="FunCoup" id="A0A1D6HGQ5">
    <property type="interactions" value="3372"/>
</dbReference>
<dbReference type="PANTHER" id="PTHR39267">
    <property type="entry name" value="SURVIVAL MOTOR NEURON-LIKE PROTEIN 1"/>
    <property type="match status" value="1"/>
</dbReference>
<evidence type="ECO:0000256" key="1">
    <source>
        <dbReference type="SAM" id="MobiDB-lite"/>
    </source>
</evidence>
<dbReference type="AlphaFoldDB" id="A0A1D6HGQ5"/>